<reference evidence="7 8" key="1">
    <citation type="journal article" date="2023" name="Nat. Commun.">
        <title>Origin of minicircular mitochondrial genomes in red algae.</title>
        <authorList>
            <person name="Lee Y."/>
            <person name="Cho C.H."/>
            <person name="Lee Y.M."/>
            <person name="Park S.I."/>
            <person name="Yang J.H."/>
            <person name="West J.A."/>
            <person name="Bhattacharya D."/>
            <person name="Yoon H.S."/>
        </authorList>
    </citation>
    <scope>NUCLEOTIDE SEQUENCE [LARGE SCALE GENOMIC DNA]</scope>
    <source>
        <strain evidence="7 8">CCMP1338</strain>
        <tissue evidence="7">Whole cell</tissue>
    </source>
</reference>
<feature type="compositionally biased region" description="Basic and acidic residues" evidence="5">
    <location>
        <begin position="88"/>
        <end position="98"/>
    </location>
</feature>
<organism evidence="7 8">
    <name type="scientific">Rhodosorus marinus</name>
    <dbReference type="NCBI Taxonomy" id="101924"/>
    <lineage>
        <taxon>Eukaryota</taxon>
        <taxon>Rhodophyta</taxon>
        <taxon>Stylonematophyceae</taxon>
        <taxon>Stylonematales</taxon>
        <taxon>Stylonemataceae</taxon>
        <taxon>Rhodosorus</taxon>
    </lineage>
</organism>
<evidence type="ECO:0000256" key="3">
    <source>
        <dbReference type="ARBA" id="ARBA00022989"/>
    </source>
</evidence>
<dbReference type="PANTHER" id="PTHR16950:SF16">
    <property type="entry name" value="ZINC TRANSPORTER ZIP13"/>
    <property type="match status" value="1"/>
</dbReference>
<dbReference type="AlphaFoldDB" id="A0AAV8UJW3"/>
<feature type="transmembrane region" description="Helical" evidence="6">
    <location>
        <begin position="58"/>
        <end position="79"/>
    </location>
</feature>
<evidence type="ECO:0000256" key="6">
    <source>
        <dbReference type="SAM" id="Phobius"/>
    </source>
</evidence>
<dbReference type="GO" id="GO:0016020">
    <property type="term" value="C:membrane"/>
    <property type="evidence" value="ECO:0007669"/>
    <property type="project" value="UniProtKB-SubCell"/>
</dbReference>
<dbReference type="PANTHER" id="PTHR16950">
    <property type="entry name" value="ZINC TRANSPORTER SLC39A7 HISTIDINE-RICH MEMBRANE PROTEIN KE4"/>
    <property type="match status" value="1"/>
</dbReference>
<protein>
    <submittedName>
        <fullName evidence="7">Uncharacterized protein</fullName>
    </submittedName>
</protein>
<proteinExistence type="predicted"/>
<feature type="transmembrane region" description="Helical" evidence="6">
    <location>
        <begin position="115"/>
        <end position="132"/>
    </location>
</feature>
<evidence type="ECO:0000313" key="8">
    <source>
        <dbReference type="Proteomes" id="UP001157974"/>
    </source>
</evidence>
<dbReference type="EMBL" id="JAMWBK010000008">
    <property type="protein sequence ID" value="KAJ8902809.1"/>
    <property type="molecule type" value="Genomic_DNA"/>
</dbReference>
<comment type="subcellular location">
    <subcellularLocation>
        <location evidence="1">Membrane</location>
        <topology evidence="1">Multi-pass membrane protein</topology>
    </subcellularLocation>
</comment>
<keyword evidence="4 6" id="KW-0472">Membrane</keyword>
<keyword evidence="3 6" id="KW-1133">Transmembrane helix</keyword>
<keyword evidence="8" id="KW-1185">Reference proteome</keyword>
<gene>
    <name evidence="7" type="ORF">NDN08_006129</name>
</gene>
<dbReference type="InterPro" id="IPR003689">
    <property type="entry name" value="ZIP"/>
</dbReference>
<feature type="transmembrane region" description="Helical" evidence="6">
    <location>
        <begin position="277"/>
        <end position="297"/>
    </location>
</feature>
<feature type="region of interest" description="Disordered" evidence="5">
    <location>
        <begin position="85"/>
        <end position="107"/>
    </location>
</feature>
<dbReference type="GO" id="GO:0046873">
    <property type="term" value="F:metal ion transmembrane transporter activity"/>
    <property type="evidence" value="ECO:0007669"/>
    <property type="project" value="InterPro"/>
</dbReference>
<dbReference type="Pfam" id="PF02535">
    <property type="entry name" value="Zip"/>
    <property type="match status" value="2"/>
</dbReference>
<evidence type="ECO:0000313" key="7">
    <source>
        <dbReference type="EMBL" id="KAJ8902809.1"/>
    </source>
</evidence>
<name>A0AAV8UJW3_9RHOD</name>
<evidence type="ECO:0000256" key="5">
    <source>
        <dbReference type="SAM" id="MobiDB-lite"/>
    </source>
</evidence>
<evidence type="ECO:0000256" key="1">
    <source>
        <dbReference type="ARBA" id="ARBA00004141"/>
    </source>
</evidence>
<keyword evidence="2 6" id="KW-0812">Transmembrane</keyword>
<feature type="transmembrane region" description="Helical" evidence="6">
    <location>
        <begin position="28"/>
        <end position="51"/>
    </location>
</feature>
<comment type="caution">
    <text evidence="7">The sequence shown here is derived from an EMBL/GenBank/DDBJ whole genome shotgun (WGS) entry which is preliminary data.</text>
</comment>
<accession>A0AAV8UJW3</accession>
<evidence type="ECO:0000256" key="2">
    <source>
        <dbReference type="ARBA" id="ARBA00022692"/>
    </source>
</evidence>
<dbReference type="Proteomes" id="UP001157974">
    <property type="component" value="Unassembled WGS sequence"/>
</dbReference>
<evidence type="ECO:0000256" key="4">
    <source>
        <dbReference type="ARBA" id="ARBA00023136"/>
    </source>
</evidence>
<feature type="transmembrane region" description="Helical" evidence="6">
    <location>
        <begin position="209"/>
        <end position="233"/>
    </location>
</feature>
<sequence length="298" mass="31402">MQCAIDEICDPLDAGVYGSSLTGWKEQAFSALFGTFLTGTASIAGVAFFKFTPKQKQLFAFLLNFSAGAMMADVFVHILPHSYGHQSHSHDHEQEHGTHDHHHATSPVDTLGEPGALLVLGIVIFIGLDRITRWLAERGNRQLSSVATLNLVADALHNVADGMAIAAAYMTNAKLGRATVIVSWLHELPQELGDYAVLTSSGLSRSKALALNFLCGMVALVGTAVVLFLGAAYAASAKFILPLAAGGMLYNSLACVIPEAMAADPGGPTLPSKVMAFARQVAGLGLGVLCLMLISLLE</sequence>